<dbReference type="OrthoDB" id="445826at2759"/>
<dbReference type="PANTHER" id="PTHR33395">
    <property type="entry name" value="TRANSCRIPTASE, PUTATIVE-RELATED-RELATED"/>
    <property type="match status" value="1"/>
</dbReference>
<dbReference type="Gene3D" id="3.60.10.10">
    <property type="entry name" value="Endonuclease/exonuclease/phosphatase"/>
    <property type="match status" value="1"/>
</dbReference>
<name>A0A8S0ZUM7_ARCPL</name>
<dbReference type="EMBL" id="CADEBC010000488">
    <property type="protein sequence ID" value="CAB3236846.1"/>
    <property type="molecule type" value="Genomic_DNA"/>
</dbReference>
<dbReference type="GO" id="GO:0007508">
    <property type="term" value="P:larval heart development"/>
    <property type="evidence" value="ECO:0007669"/>
    <property type="project" value="TreeGrafter"/>
</dbReference>
<dbReference type="AlphaFoldDB" id="A0A8S0ZUM7"/>
<dbReference type="InterPro" id="IPR036691">
    <property type="entry name" value="Endo/exonu/phosph_ase_sf"/>
</dbReference>
<sequence>MRDQKRKHDQEYTYYSKKNLNQNDGLVVYVRKEINVKASEPDISEGNCLLLDIGGYSVVCSYRPPCYSNPRKYIESLDNLFKKIKNKNIVFRGDININTLPCNVIVNDSVNDYLCLMASHGLQQAITLPTRTNSCLDHFMIRTNAIWQTSVFPELTDHSHGTLVCQKFIDPAQSILWIISALLRNSGK</sequence>
<dbReference type="GO" id="GO:0061343">
    <property type="term" value="P:cell adhesion involved in heart morphogenesis"/>
    <property type="evidence" value="ECO:0007669"/>
    <property type="project" value="TreeGrafter"/>
</dbReference>
<dbReference type="PANTHER" id="PTHR33395:SF22">
    <property type="entry name" value="REVERSE TRANSCRIPTASE DOMAIN-CONTAINING PROTEIN"/>
    <property type="match status" value="1"/>
</dbReference>
<proteinExistence type="predicted"/>
<dbReference type="Proteomes" id="UP000494106">
    <property type="component" value="Unassembled WGS sequence"/>
</dbReference>
<organism evidence="1 2">
    <name type="scientific">Arctia plantaginis</name>
    <name type="common">Wood tiger moth</name>
    <name type="synonym">Phalaena plantaginis</name>
    <dbReference type="NCBI Taxonomy" id="874455"/>
    <lineage>
        <taxon>Eukaryota</taxon>
        <taxon>Metazoa</taxon>
        <taxon>Ecdysozoa</taxon>
        <taxon>Arthropoda</taxon>
        <taxon>Hexapoda</taxon>
        <taxon>Insecta</taxon>
        <taxon>Pterygota</taxon>
        <taxon>Neoptera</taxon>
        <taxon>Endopterygota</taxon>
        <taxon>Lepidoptera</taxon>
        <taxon>Glossata</taxon>
        <taxon>Ditrysia</taxon>
        <taxon>Noctuoidea</taxon>
        <taxon>Erebidae</taxon>
        <taxon>Arctiinae</taxon>
        <taxon>Arctia</taxon>
    </lineage>
</organism>
<gene>
    <name evidence="1" type="ORF">APLA_LOCUS6720</name>
</gene>
<protein>
    <recommendedName>
        <fullName evidence="3">Endonuclease/exonuclease/phosphatase domain-containing protein</fullName>
    </recommendedName>
</protein>
<evidence type="ECO:0000313" key="1">
    <source>
        <dbReference type="EMBL" id="CAB3236846.1"/>
    </source>
</evidence>
<keyword evidence="2" id="KW-1185">Reference proteome</keyword>
<dbReference type="GO" id="GO:0031012">
    <property type="term" value="C:extracellular matrix"/>
    <property type="evidence" value="ECO:0007669"/>
    <property type="project" value="TreeGrafter"/>
</dbReference>
<evidence type="ECO:0000313" key="2">
    <source>
        <dbReference type="Proteomes" id="UP000494106"/>
    </source>
</evidence>
<evidence type="ECO:0008006" key="3">
    <source>
        <dbReference type="Google" id="ProtNLM"/>
    </source>
</evidence>
<accession>A0A8S0ZUM7</accession>
<reference evidence="1 2" key="1">
    <citation type="submission" date="2020-04" db="EMBL/GenBank/DDBJ databases">
        <authorList>
            <person name="Wallbank WR R."/>
            <person name="Pardo Diaz C."/>
            <person name="Kozak K."/>
            <person name="Martin S."/>
            <person name="Jiggins C."/>
            <person name="Moest M."/>
            <person name="Warren A I."/>
            <person name="Byers J.R.P. K."/>
            <person name="Montejo-Kovacevich G."/>
            <person name="Yen C E."/>
        </authorList>
    </citation>
    <scope>NUCLEOTIDE SEQUENCE [LARGE SCALE GENOMIC DNA]</scope>
</reference>
<comment type="caution">
    <text evidence="1">The sequence shown here is derived from an EMBL/GenBank/DDBJ whole genome shotgun (WGS) entry which is preliminary data.</text>
</comment>
<dbReference type="SUPFAM" id="SSF56219">
    <property type="entry name" value="DNase I-like"/>
    <property type="match status" value="1"/>
</dbReference>